<reference evidence="10 11" key="1">
    <citation type="journal article" date="2014" name="BMC Genomics">
        <title>Nucleomorph and plastid genome sequences of the chlorarachniophyte Lotharella oceanica: convergent reductive evolution and frequent recombination in nucleomorph-bearing algae.</title>
        <authorList>
            <person name="Tanifuji G."/>
            <person name="Onodera N.T."/>
            <person name="Brown M.W."/>
            <person name="Curtis B.A."/>
            <person name="Roger A.J."/>
            <person name="Ka-Shu Wong G."/>
            <person name="Melkonian M."/>
            <person name="Archibald J.M."/>
        </authorList>
    </citation>
    <scope>NUCLEOTIDE SEQUENCE [LARGE SCALE GENOMIC DNA]</scope>
    <source>
        <strain evidence="10 11">CCMP622</strain>
    </source>
</reference>
<accession>A0A060DBC0</accession>
<dbReference type="Gene3D" id="3.30.1370.10">
    <property type="entry name" value="K Homology domain, type 1"/>
    <property type="match status" value="1"/>
</dbReference>
<name>A0A060DBC0_9EUKA</name>
<feature type="domain" description="KRR1 small subunit processome component first KH" evidence="9">
    <location>
        <begin position="8"/>
        <end position="87"/>
    </location>
</feature>
<dbReference type="Pfam" id="PF17903">
    <property type="entry name" value="KH_KRR1_1st"/>
    <property type="match status" value="1"/>
</dbReference>
<dbReference type="InterPro" id="IPR036612">
    <property type="entry name" value="KH_dom_type_1_sf"/>
</dbReference>
<dbReference type="InterPro" id="IPR041174">
    <property type="entry name" value="KRR1-like_KH1"/>
</dbReference>
<evidence type="ECO:0000313" key="10">
    <source>
        <dbReference type="EMBL" id="AIB09770.1"/>
    </source>
</evidence>
<dbReference type="InterPro" id="IPR024166">
    <property type="entry name" value="rRNA_assembly_KRR1"/>
</dbReference>
<evidence type="ECO:0000256" key="1">
    <source>
        <dbReference type="ARBA" id="ARBA00004604"/>
    </source>
</evidence>
<evidence type="ECO:0000256" key="3">
    <source>
        <dbReference type="ARBA" id="ARBA00022517"/>
    </source>
</evidence>
<evidence type="ECO:0000256" key="5">
    <source>
        <dbReference type="ARBA" id="ARBA00022884"/>
    </source>
</evidence>
<evidence type="ECO:0000259" key="9">
    <source>
        <dbReference type="Pfam" id="PF17903"/>
    </source>
</evidence>
<evidence type="ECO:0000256" key="4">
    <source>
        <dbReference type="ARBA" id="ARBA00022552"/>
    </source>
</evidence>
<dbReference type="PANTHER" id="PTHR12581:SF0">
    <property type="entry name" value="KRR1 SMALL SUBUNIT PROCESSOME COMPONENT HOMOLOG"/>
    <property type="match status" value="1"/>
</dbReference>
<comment type="similarity">
    <text evidence="2">Belongs to the KRR1 family.</text>
</comment>
<keyword evidence="10" id="KW-0542">Nucleomorph</keyword>
<dbReference type="Proteomes" id="UP000243670">
    <property type="component" value="Nucleomorph 2"/>
</dbReference>
<dbReference type="GO" id="GO:0006364">
    <property type="term" value="P:rRNA processing"/>
    <property type="evidence" value="ECO:0007669"/>
    <property type="project" value="UniProtKB-KW"/>
</dbReference>
<geneLocation type="nucleomorph" evidence="10"/>
<dbReference type="EMBL" id="CP006628">
    <property type="protein sequence ID" value="AIB09770.1"/>
    <property type="molecule type" value="Genomic_DNA"/>
</dbReference>
<evidence type="ECO:0000256" key="6">
    <source>
        <dbReference type="ARBA" id="ARBA00023242"/>
    </source>
</evidence>
<keyword evidence="7" id="KW-0687">Ribonucleoprotein</keyword>
<keyword evidence="5" id="KW-0694">RNA-binding</keyword>
<evidence type="ECO:0000256" key="7">
    <source>
        <dbReference type="ARBA" id="ARBA00023274"/>
    </source>
</evidence>
<dbReference type="PANTHER" id="PTHR12581">
    <property type="entry name" value="HIV-1 REV BINDING PROTEIN 2, 3"/>
    <property type="match status" value="1"/>
</dbReference>
<organism evidence="10 11">
    <name type="scientific">Lotharella oceanica</name>
    <dbReference type="NCBI Taxonomy" id="641309"/>
    <lineage>
        <taxon>Eukaryota</taxon>
        <taxon>Sar</taxon>
        <taxon>Rhizaria</taxon>
        <taxon>Cercozoa</taxon>
        <taxon>Chlorarachniophyceae</taxon>
        <taxon>Lotharella</taxon>
    </lineage>
</organism>
<keyword evidence="4" id="KW-0698">rRNA processing</keyword>
<sequence length="178" mass="21508">MVCIYQNVFSILYPKYREIYLLKRWNNIQEIMKNYDLEIEIHKVSRIINVKNSMYIRNIYLLIKGRDFLRLIVRSVPLSIAKKIFDDNITYCILKINLFFKKKKRYDKRNIYKWKKEYLIIKVLEFISGCNIITRGNSICIIGGQESINILLNMINKSNKKLNYLKLLQLFIKINNNR</sequence>
<comment type="subcellular location">
    <subcellularLocation>
        <location evidence="1">Nucleus</location>
        <location evidence="1">Nucleolus</location>
    </subcellularLocation>
</comment>
<protein>
    <recommendedName>
        <fullName evidence="8">KRR-R motif-containing protein 1</fullName>
    </recommendedName>
</protein>
<keyword evidence="3" id="KW-0690">Ribosome biogenesis</keyword>
<evidence type="ECO:0000256" key="2">
    <source>
        <dbReference type="ARBA" id="ARBA00009344"/>
    </source>
</evidence>
<dbReference type="GO" id="GO:0032040">
    <property type="term" value="C:small-subunit processome"/>
    <property type="evidence" value="ECO:0007669"/>
    <property type="project" value="TreeGrafter"/>
</dbReference>
<gene>
    <name evidence="10" type="primary">mis3</name>
    <name evidence="10" type="ORF">M951_chr269</name>
</gene>
<dbReference type="GO" id="GO:0003723">
    <property type="term" value="F:RNA binding"/>
    <property type="evidence" value="ECO:0007669"/>
    <property type="project" value="UniProtKB-KW"/>
</dbReference>
<keyword evidence="6" id="KW-0539">Nucleus</keyword>
<dbReference type="AlphaFoldDB" id="A0A060DBC0"/>
<proteinExistence type="inferred from homology"/>
<evidence type="ECO:0000313" key="11">
    <source>
        <dbReference type="Proteomes" id="UP000243670"/>
    </source>
</evidence>
<evidence type="ECO:0000256" key="8">
    <source>
        <dbReference type="ARBA" id="ARBA00032993"/>
    </source>
</evidence>